<keyword evidence="3" id="KW-1185">Reference proteome</keyword>
<dbReference type="GO" id="GO:0061711">
    <property type="term" value="F:tRNA N(6)-L-threonylcarbamoyladenine synthase activity"/>
    <property type="evidence" value="ECO:0007669"/>
    <property type="project" value="UniProtKB-EC"/>
</dbReference>
<dbReference type="SUPFAM" id="SSF53067">
    <property type="entry name" value="Actin-like ATPase domain"/>
    <property type="match status" value="1"/>
</dbReference>
<evidence type="ECO:0000313" key="2">
    <source>
        <dbReference type="EMBL" id="WNM63456.1"/>
    </source>
</evidence>
<accession>A0AA96GK77</accession>
<evidence type="ECO:0000313" key="3">
    <source>
        <dbReference type="Proteomes" id="UP001302494"/>
    </source>
</evidence>
<dbReference type="Proteomes" id="UP001302494">
    <property type="component" value="Chromosome"/>
</dbReference>
<dbReference type="EMBL" id="CP116968">
    <property type="protein sequence ID" value="WNM63456.1"/>
    <property type="molecule type" value="Genomic_DNA"/>
</dbReference>
<dbReference type="InterPro" id="IPR022496">
    <property type="entry name" value="T6A_TsaB"/>
</dbReference>
<dbReference type="InterPro" id="IPR000905">
    <property type="entry name" value="Gcp-like_dom"/>
</dbReference>
<dbReference type="InterPro" id="IPR043129">
    <property type="entry name" value="ATPase_NBD"/>
</dbReference>
<dbReference type="GO" id="GO:0002949">
    <property type="term" value="P:tRNA threonylcarbamoyladenosine modification"/>
    <property type="evidence" value="ECO:0007669"/>
    <property type="project" value="InterPro"/>
</dbReference>
<sequence length="231" mass="25111">MLFLALESATSHQSVAVFRDQQLLASLACESGQPLTPQLIPTIDRLLSSVSLQLSNLEGLVVSIGPGTFTGLRVGLATMTAFRLALQIPLVGVSTLEGLAWNHPVTELPLLSTIGIRQEIVYWALFRWENHRMVCVKESRIGDIMEVCGGLTEPTVVLGDGWMQNRTTLLSKGFSLIEAPPDEQWPSAKGIGLAGRVLLERRALLPLGCTPHYIQPSYAEISKTKSLDPIG</sequence>
<organism evidence="2 3">
    <name type="scientific">Candidatus Nitrospira neomarina</name>
    <dbReference type="NCBI Taxonomy" id="3020899"/>
    <lineage>
        <taxon>Bacteria</taxon>
        <taxon>Pseudomonadati</taxon>
        <taxon>Nitrospirota</taxon>
        <taxon>Nitrospiria</taxon>
        <taxon>Nitrospirales</taxon>
        <taxon>Nitrospiraceae</taxon>
        <taxon>Nitrospira</taxon>
    </lineage>
</organism>
<name>A0AA96GK77_9BACT</name>
<evidence type="ECO:0000259" key="1">
    <source>
        <dbReference type="Pfam" id="PF00814"/>
    </source>
</evidence>
<reference evidence="2 3" key="1">
    <citation type="submission" date="2023-01" db="EMBL/GenBank/DDBJ databases">
        <title>Cultivation and genomic characterization of new, ubiquitous marine nitrite-oxidizing bacteria from the Nitrospirales.</title>
        <authorList>
            <person name="Mueller A.J."/>
            <person name="Daebeler A."/>
            <person name="Herbold C.W."/>
            <person name="Kirkegaard R.H."/>
            <person name="Daims H."/>
        </authorList>
    </citation>
    <scope>NUCLEOTIDE SEQUENCE [LARGE SCALE GENOMIC DNA]</scope>
    <source>
        <strain evidence="2 3">DK</strain>
    </source>
</reference>
<dbReference type="RefSeq" id="WP_312748083.1">
    <property type="nucleotide sequence ID" value="NZ_CP116968.1"/>
</dbReference>
<feature type="domain" description="Gcp-like" evidence="1">
    <location>
        <begin position="38"/>
        <end position="132"/>
    </location>
</feature>
<keyword evidence="2" id="KW-0012">Acyltransferase</keyword>
<keyword evidence="2" id="KW-0808">Transferase</keyword>
<protein>
    <submittedName>
        <fullName evidence="2">tRNA (Adenosine(37)-N6)-threonylcarbamoyltransferase complex dimerization subunit type 1 TsaB</fullName>
        <ecNumber evidence="2">2.3.1.234</ecNumber>
    </submittedName>
</protein>
<gene>
    <name evidence="2" type="primary">tsaB</name>
    <name evidence="2" type="ORF">PQG83_06805</name>
</gene>
<dbReference type="Pfam" id="PF00814">
    <property type="entry name" value="TsaD"/>
    <property type="match status" value="1"/>
</dbReference>
<dbReference type="AlphaFoldDB" id="A0AA96GK77"/>
<dbReference type="KEGG" id="nneo:PQG83_06805"/>
<proteinExistence type="predicted"/>
<dbReference type="NCBIfam" id="TIGR03725">
    <property type="entry name" value="T6A_YeaZ"/>
    <property type="match status" value="1"/>
</dbReference>
<dbReference type="Gene3D" id="3.30.420.40">
    <property type="match status" value="2"/>
</dbReference>
<dbReference type="EC" id="2.3.1.234" evidence="2"/>